<dbReference type="AlphaFoldDB" id="A0AAV7XLS0"/>
<dbReference type="EMBL" id="JAPTSV010000008">
    <property type="protein sequence ID" value="KAJ1525569.1"/>
    <property type="molecule type" value="Genomic_DNA"/>
</dbReference>
<evidence type="ECO:0000256" key="6">
    <source>
        <dbReference type="ARBA" id="ARBA00022824"/>
    </source>
</evidence>
<comment type="subcellular location">
    <subcellularLocation>
        <location evidence="1">Endoplasmic reticulum membrane</location>
        <topology evidence="1">Multi-pass membrane protein</topology>
    </subcellularLocation>
</comment>
<evidence type="ECO:0000256" key="2">
    <source>
        <dbReference type="ARBA" id="ARBA00005420"/>
    </source>
</evidence>
<dbReference type="PANTHER" id="PTHR12317">
    <property type="entry name" value="DIACYLGLYCEROL O-ACYLTRANSFERASE"/>
    <property type="match status" value="1"/>
</dbReference>
<keyword evidence="5" id="KW-0812">Transmembrane</keyword>
<evidence type="ECO:0000256" key="10">
    <source>
        <dbReference type="ARBA" id="ARBA00023315"/>
    </source>
</evidence>
<protein>
    <submittedName>
        <fullName evidence="11">Uncharacterized protein</fullName>
    </submittedName>
</protein>
<evidence type="ECO:0000256" key="8">
    <source>
        <dbReference type="ARBA" id="ARBA00023098"/>
    </source>
</evidence>
<evidence type="ECO:0000256" key="5">
    <source>
        <dbReference type="ARBA" id="ARBA00022692"/>
    </source>
</evidence>
<sequence length="138" mass="15952">MYSGGMTEVYRLRPDVIHIYLKRKGFCRVALSEGAQLVPAIMLGENLSFPHPFAGIQKWIYRRYGVSLKLPFGICMVMPLRQPQMFVVGAPLEVKRIPNPTRQQINDLHMKFVESIRQLYVEFGPQYSNIQLPLKLET</sequence>
<keyword evidence="3" id="KW-0444">Lipid biosynthesis</keyword>
<name>A0AAV7XLS0_9NEOP</name>
<dbReference type="InterPro" id="IPR007130">
    <property type="entry name" value="DAGAT"/>
</dbReference>
<keyword evidence="4" id="KW-0808">Transferase</keyword>
<evidence type="ECO:0000256" key="3">
    <source>
        <dbReference type="ARBA" id="ARBA00022516"/>
    </source>
</evidence>
<keyword evidence="6" id="KW-0256">Endoplasmic reticulum</keyword>
<organism evidence="11 12">
    <name type="scientific">Megalurothrips usitatus</name>
    <name type="common">bean blossom thrips</name>
    <dbReference type="NCBI Taxonomy" id="439358"/>
    <lineage>
        <taxon>Eukaryota</taxon>
        <taxon>Metazoa</taxon>
        <taxon>Ecdysozoa</taxon>
        <taxon>Arthropoda</taxon>
        <taxon>Hexapoda</taxon>
        <taxon>Insecta</taxon>
        <taxon>Pterygota</taxon>
        <taxon>Neoptera</taxon>
        <taxon>Paraneoptera</taxon>
        <taxon>Thysanoptera</taxon>
        <taxon>Terebrantia</taxon>
        <taxon>Thripoidea</taxon>
        <taxon>Thripidae</taxon>
        <taxon>Megalurothrips</taxon>
    </lineage>
</organism>
<gene>
    <name evidence="11" type="ORF">ONE63_010373</name>
</gene>
<evidence type="ECO:0000256" key="4">
    <source>
        <dbReference type="ARBA" id="ARBA00022679"/>
    </source>
</evidence>
<dbReference type="GO" id="GO:0006629">
    <property type="term" value="P:lipid metabolic process"/>
    <property type="evidence" value="ECO:0007669"/>
    <property type="project" value="UniProtKB-KW"/>
</dbReference>
<keyword evidence="8" id="KW-0443">Lipid metabolism</keyword>
<dbReference type="GO" id="GO:0008374">
    <property type="term" value="F:O-acyltransferase activity"/>
    <property type="evidence" value="ECO:0007669"/>
    <property type="project" value="InterPro"/>
</dbReference>
<accession>A0AAV7XLS0</accession>
<evidence type="ECO:0000256" key="7">
    <source>
        <dbReference type="ARBA" id="ARBA00022989"/>
    </source>
</evidence>
<dbReference type="Pfam" id="PF03982">
    <property type="entry name" value="DAGAT"/>
    <property type="match status" value="1"/>
</dbReference>
<keyword evidence="9" id="KW-0472">Membrane</keyword>
<reference evidence="11" key="1">
    <citation type="submission" date="2022-12" db="EMBL/GenBank/DDBJ databases">
        <title>Chromosome-level genome assembly of the bean flower thrips Megalurothrips usitatus.</title>
        <authorList>
            <person name="Ma L."/>
            <person name="Liu Q."/>
            <person name="Li H."/>
            <person name="Cai W."/>
        </authorList>
    </citation>
    <scope>NUCLEOTIDE SEQUENCE</scope>
    <source>
        <strain evidence="11">Cailab_2022a</strain>
    </source>
</reference>
<evidence type="ECO:0000313" key="11">
    <source>
        <dbReference type="EMBL" id="KAJ1525569.1"/>
    </source>
</evidence>
<dbReference type="Proteomes" id="UP001075354">
    <property type="component" value="Chromosome 8"/>
</dbReference>
<evidence type="ECO:0000256" key="1">
    <source>
        <dbReference type="ARBA" id="ARBA00004477"/>
    </source>
</evidence>
<dbReference type="GO" id="GO:0005789">
    <property type="term" value="C:endoplasmic reticulum membrane"/>
    <property type="evidence" value="ECO:0007669"/>
    <property type="project" value="UniProtKB-SubCell"/>
</dbReference>
<keyword evidence="10" id="KW-0012">Acyltransferase</keyword>
<evidence type="ECO:0000256" key="9">
    <source>
        <dbReference type="ARBA" id="ARBA00023136"/>
    </source>
</evidence>
<comment type="similarity">
    <text evidence="2">Belongs to the diacylglycerol acyltransferase family.</text>
</comment>
<keyword evidence="7" id="KW-1133">Transmembrane helix</keyword>
<keyword evidence="12" id="KW-1185">Reference proteome</keyword>
<comment type="caution">
    <text evidence="11">The sequence shown here is derived from an EMBL/GenBank/DDBJ whole genome shotgun (WGS) entry which is preliminary data.</text>
</comment>
<evidence type="ECO:0000313" key="12">
    <source>
        <dbReference type="Proteomes" id="UP001075354"/>
    </source>
</evidence>
<proteinExistence type="inferred from homology"/>